<keyword evidence="12" id="KW-1185">Reference proteome</keyword>
<evidence type="ECO:0000256" key="4">
    <source>
        <dbReference type="ARBA" id="ARBA00022475"/>
    </source>
</evidence>
<dbReference type="GO" id="GO:0055085">
    <property type="term" value="P:transmembrane transport"/>
    <property type="evidence" value="ECO:0007669"/>
    <property type="project" value="InterPro"/>
</dbReference>
<evidence type="ECO:0000313" key="11">
    <source>
        <dbReference type="EMBL" id="OFE13574.1"/>
    </source>
</evidence>
<evidence type="ECO:0000313" key="12">
    <source>
        <dbReference type="Proteomes" id="UP000175669"/>
    </source>
</evidence>
<dbReference type="GO" id="GO:0005886">
    <property type="term" value="C:plasma membrane"/>
    <property type="evidence" value="ECO:0007669"/>
    <property type="project" value="UniProtKB-SubCell"/>
</dbReference>
<dbReference type="InterPro" id="IPR037682">
    <property type="entry name" value="TonB_C"/>
</dbReference>
<dbReference type="PROSITE" id="PS52015">
    <property type="entry name" value="TONB_CTD"/>
    <property type="match status" value="1"/>
</dbReference>
<evidence type="ECO:0000256" key="2">
    <source>
        <dbReference type="ARBA" id="ARBA00006555"/>
    </source>
</evidence>
<keyword evidence="8" id="KW-1133">Transmembrane helix</keyword>
<dbReference type="Proteomes" id="UP000175669">
    <property type="component" value="Unassembled WGS sequence"/>
</dbReference>
<feature type="domain" description="TonB C-terminal" evidence="10">
    <location>
        <begin position="1"/>
        <end position="89"/>
    </location>
</feature>
<keyword evidence="5" id="KW-0997">Cell inner membrane</keyword>
<evidence type="ECO:0000256" key="5">
    <source>
        <dbReference type="ARBA" id="ARBA00022519"/>
    </source>
</evidence>
<dbReference type="EMBL" id="MASR01000001">
    <property type="protein sequence ID" value="OFE13574.1"/>
    <property type="molecule type" value="Genomic_DNA"/>
</dbReference>
<dbReference type="InterPro" id="IPR051045">
    <property type="entry name" value="TonB-dependent_transducer"/>
</dbReference>
<keyword evidence="3" id="KW-0813">Transport</keyword>
<comment type="caution">
    <text evidence="11">The sequence shown here is derived from an EMBL/GenBank/DDBJ whole genome shotgun (WGS) entry which is preliminary data.</text>
</comment>
<dbReference type="GO" id="GO:0015031">
    <property type="term" value="P:protein transport"/>
    <property type="evidence" value="ECO:0007669"/>
    <property type="project" value="UniProtKB-KW"/>
</dbReference>
<dbReference type="Gene3D" id="3.30.1150.10">
    <property type="match status" value="1"/>
</dbReference>
<evidence type="ECO:0000256" key="8">
    <source>
        <dbReference type="ARBA" id="ARBA00022989"/>
    </source>
</evidence>
<sequence length="315" mass="36114">MPIYDHHYPRGAARRGAEGWVIFRFMVGVDGRVSDPAILHASGREVFQQEALRALQRSTWEPARLAGEAIEASASFQFRFSMEETQRAVHFSFQRRYDNLMEYLEANDQEAATDMLNELNARDSFNHMEDALLNMARYSYHQQYGGSDIELMGYLDRALAYESSDIENARESVYLPDKLIELARNNLFMLQVNTRHYAEALNTYYLSRQSGINVEAFTPVVEQIRRVRGDESSYAVAATTDSNGLWSMLLHKAGLTIHSLGNSVSEIKLWCRRRHQVFEFQEGAEYAIPESWGQCTVQVSGAPNVQFQLEQFKPE</sequence>
<name>A0A1E8CMC6_9GAMM</name>
<keyword evidence="4" id="KW-1003">Cell membrane</keyword>
<comment type="subcellular location">
    <subcellularLocation>
        <location evidence="1">Cell inner membrane</location>
        <topology evidence="1">Single-pass membrane protein</topology>
        <orientation evidence="1">Periplasmic side</orientation>
    </subcellularLocation>
</comment>
<evidence type="ECO:0000256" key="1">
    <source>
        <dbReference type="ARBA" id="ARBA00004383"/>
    </source>
</evidence>
<evidence type="ECO:0000259" key="10">
    <source>
        <dbReference type="PROSITE" id="PS52015"/>
    </source>
</evidence>
<organism evidence="11 12">
    <name type="scientific">Pseudohongiella acticola</name>
    <dbReference type="NCBI Taxonomy" id="1524254"/>
    <lineage>
        <taxon>Bacteria</taxon>
        <taxon>Pseudomonadati</taxon>
        <taxon>Pseudomonadota</taxon>
        <taxon>Gammaproteobacteria</taxon>
        <taxon>Pseudomonadales</taxon>
        <taxon>Pseudohongiellaceae</taxon>
        <taxon>Pseudohongiella</taxon>
    </lineage>
</organism>
<evidence type="ECO:0000256" key="9">
    <source>
        <dbReference type="ARBA" id="ARBA00023136"/>
    </source>
</evidence>
<dbReference type="STRING" id="1524254.PHACT_10870"/>
<keyword evidence="7" id="KW-0653">Protein transport</keyword>
<dbReference type="InterPro" id="IPR006260">
    <property type="entry name" value="TonB/TolA_C"/>
</dbReference>
<dbReference type="PANTHER" id="PTHR33446">
    <property type="entry name" value="PROTEIN TONB-RELATED"/>
    <property type="match status" value="1"/>
</dbReference>
<dbReference type="NCBIfam" id="TIGR01352">
    <property type="entry name" value="tonB_Cterm"/>
    <property type="match status" value="1"/>
</dbReference>
<dbReference type="Pfam" id="PF03544">
    <property type="entry name" value="TonB_C"/>
    <property type="match status" value="1"/>
</dbReference>
<proteinExistence type="inferred from homology"/>
<evidence type="ECO:0000256" key="6">
    <source>
        <dbReference type="ARBA" id="ARBA00022692"/>
    </source>
</evidence>
<accession>A0A1E8CMC6</accession>
<gene>
    <name evidence="11" type="ORF">PHACT_10870</name>
</gene>
<dbReference type="SUPFAM" id="SSF74653">
    <property type="entry name" value="TolA/TonB C-terminal domain"/>
    <property type="match status" value="1"/>
</dbReference>
<keyword evidence="9" id="KW-0472">Membrane</keyword>
<evidence type="ECO:0000256" key="3">
    <source>
        <dbReference type="ARBA" id="ARBA00022448"/>
    </source>
</evidence>
<reference evidence="12" key="1">
    <citation type="submission" date="2016-07" db="EMBL/GenBank/DDBJ databases">
        <authorList>
            <person name="Florea S."/>
            <person name="Webb J.S."/>
            <person name="Jaromczyk J."/>
            <person name="Schardl C.L."/>
        </authorList>
    </citation>
    <scope>NUCLEOTIDE SEQUENCE [LARGE SCALE GENOMIC DNA]</scope>
    <source>
        <strain evidence="12">KCTC 42131</strain>
    </source>
</reference>
<evidence type="ECO:0000256" key="7">
    <source>
        <dbReference type="ARBA" id="ARBA00022927"/>
    </source>
</evidence>
<comment type="similarity">
    <text evidence="2">Belongs to the TonB family.</text>
</comment>
<keyword evidence="6" id="KW-0812">Transmembrane</keyword>
<protein>
    <recommendedName>
        <fullName evidence="10">TonB C-terminal domain-containing protein</fullName>
    </recommendedName>
</protein>
<dbReference type="AlphaFoldDB" id="A0A1E8CMC6"/>